<dbReference type="Pfam" id="PF00571">
    <property type="entry name" value="CBS"/>
    <property type="match status" value="2"/>
</dbReference>
<evidence type="ECO:0000256" key="2">
    <source>
        <dbReference type="PROSITE-ProRule" id="PRU00703"/>
    </source>
</evidence>
<dbReference type="CDD" id="cd04623">
    <property type="entry name" value="CBS_pair_bac_euk"/>
    <property type="match status" value="1"/>
</dbReference>
<feature type="domain" description="CBS" evidence="3">
    <location>
        <begin position="75"/>
        <end position="132"/>
    </location>
</feature>
<dbReference type="SMART" id="SM00116">
    <property type="entry name" value="CBS"/>
    <property type="match status" value="2"/>
</dbReference>
<dbReference type="PANTHER" id="PTHR43080">
    <property type="entry name" value="CBS DOMAIN-CONTAINING PROTEIN CBSX3, MITOCHONDRIAL"/>
    <property type="match status" value="1"/>
</dbReference>
<evidence type="ECO:0000313" key="4">
    <source>
        <dbReference type="EMBL" id="GAA4112491.1"/>
    </source>
</evidence>
<gene>
    <name evidence="4" type="ORF">GCM10022215_08890</name>
</gene>
<dbReference type="PANTHER" id="PTHR43080:SF2">
    <property type="entry name" value="CBS DOMAIN-CONTAINING PROTEIN"/>
    <property type="match status" value="1"/>
</dbReference>
<accession>A0ABP7XDF4</accession>
<organism evidence="4 5">
    <name type="scientific">Nocardioides fonticola</name>
    <dbReference type="NCBI Taxonomy" id="450363"/>
    <lineage>
        <taxon>Bacteria</taxon>
        <taxon>Bacillati</taxon>
        <taxon>Actinomycetota</taxon>
        <taxon>Actinomycetes</taxon>
        <taxon>Propionibacteriales</taxon>
        <taxon>Nocardioidaceae</taxon>
        <taxon>Nocardioides</taxon>
    </lineage>
</organism>
<dbReference type="InterPro" id="IPR000644">
    <property type="entry name" value="CBS_dom"/>
</dbReference>
<reference evidence="5" key="1">
    <citation type="journal article" date="2019" name="Int. J. Syst. Evol. Microbiol.">
        <title>The Global Catalogue of Microorganisms (GCM) 10K type strain sequencing project: providing services to taxonomists for standard genome sequencing and annotation.</title>
        <authorList>
            <consortium name="The Broad Institute Genomics Platform"/>
            <consortium name="The Broad Institute Genome Sequencing Center for Infectious Disease"/>
            <person name="Wu L."/>
            <person name="Ma J."/>
        </authorList>
    </citation>
    <scope>NUCLEOTIDE SEQUENCE [LARGE SCALE GENOMIC DNA]</scope>
    <source>
        <strain evidence="5">JCM 16703</strain>
    </source>
</reference>
<evidence type="ECO:0000259" key="3">
    <source>
        <dbReference type="PROSITE" id="PS51371"/>
    </source>
</evidence>
<dbReference type="InterPro" id="IPR044725">
    <property type="entry name" value="CBSX3_CBS_dom"/>
</dbReference>
<dbReference type="InterPro" id="IPR046342">
    <property type="entry name" value="CBS_dom_sf"/>
</dbReference>
<protein>
    <submittedName>
        <fullName evidence="4">CBS domain-containing protein</fullName>
    </submittedName>
</protein>
<proteinExistence type="predicted"/>
<evidence type="ECO:0000313" key="5">
    <source>
        <dbReference type="Proteomes" id="UP001501495"/>
    </source>
</evidence>
<keyword evidence="5" id="KW-1185">Reference proteome</keyword>
<keyword evidence="1 2" id="KW-0129">CBS domain</keyword>
<dbReference type="InterPro" id="IPR051257">
    <property type="entry name" value="Diverse_CBS-Domain"/>
</dbReference>
<dbReference type="RefSeq" id="WP_344732032.1">
    <property type="nucleotide sequence ID" value="NZ_BAAAZH010000008.1"/>
</dbReference>
<dbReference type="Proteomes" id="UP001501495">
    <property type="component" value="Unassembled WGS sequence"/>
</dbReference>
<sequence>MNVSDILRGKAAGVHTIDAASGVRDLLARLAEHNIGAVVVSSDGVAIEGIVSERDVVRHLHHDGTVVNNTVGAIMTPAAEVASCSPDDDLDAVLAVMTQRRIRHLPVVADGAVVGIVSIGDLVKAKIDQLQFERDQLDAYVMQG</sequence>
<dbReference type="EMBL" id="BAAAZH010000008">
    <property type="protein sequence ID" value="GAA4112491.1"/>
    <property type="molecule type" value="Genomic_DNA"/>
</dbReference>
<dbReference type="SUPFAM" id="SSF54631">
    <property type="entry name" value="CBS-domain pair"/>
    <property type="match status" value="1"/>
</dbReference>
<dbReference type="PROSITE" id="PS51371">
    <property type="entry name" value="CBS"/>
    <property type="match status" value="1"/>
</dbReference>
<dbReference type="Gene3D" id="3.10.580.10">
    <property type="entry name" value="CBS-domain"/>
    <property type="match status" value="1"/>
</dbReference>
<name>A0ABP7XDF4_9ACTN</name>
<comment type="caution">
    <text evidence="4">The sequence shown here is derived from an EMBL/GenBank/DDBJ whole genome shotgun (WGS) entry which is preliminary data.</text>
</comment>
<evidence type="ECO:0000256" key="1">
    <source>
        <dbReference type="ARBA" id="ARBA00023122"/>
    </source>
</evidence>